<organism evidence="1 2">
    <name type="scientific">Flavobacterium anhuiense</name>
    <dbReference type="NCBI Taxonomy" id="459526"/>
    <lineage>
        <taxon>Bacteria</taxon>
        <taxon>Pseudomonadati</taxon>
        <taxon>Bacteroidota</taxon>
        <taxon>Flavobacteriia</taxon>
        <taxon>Flavobacteriales</taxon>
        <taxon>Flavobacteriaceae</taxon>
        <taxon>Flavobacterium</taxon>
    </lineage>
</organism>
<dbReference type="PANTHER" id="PTHR37326:SF1">
    <property type="entry name" value="BLL3975 PROTEIN"/>
    <property type="match status" value="1"/>
</dbReference>
<dbReference type="EMBL" id="CP016907">
    <property type="protein sequence ID" value="AOC96970.1"/>
    <property type="molecule type" value="Genomic_DNA"/>
</dbReference>
<evidence type="ECO:0000313" key="2">
    <source>
        <dbReference type="Proteomes" id="UP000093276"/>
    </source>
</evidence>
<dbReference type="Gene3D" id="3.40.630.10">
    <property type="entry name" value="Zn peptidases"/>
    <property type="match status" value="1"/>
</dbReference>
<proteinExistence type="predicted"/>
<protein>
    <submittedName>
        <fullName evidence="1">Succinylglutamate desuccinylase / Aspartoacylase family protein</fullName>
    </submittedName>
</protein>
<evidence type="ECO:0000313" key="1">
    <source>
        <dbReference type="EMBL" id="AOC96970.1"/>
    </source>
</evidence>
<dbReference type="RefSeq" id="WP_123907007.1">
    <property type="nucleotide sequence ID" value="NZ_CP016907.1"/>
</dbReference>
<reference evidence="1 2" key="1">
    <citation type="submission" date="2016-08" db="EMBL/GenBank/DDBJ databases">
        <title>Complete genome sequence of Flavobacterium johnsoniae strain GSE09, a volatile-producing biocontrol agent isolated from cucumber (Cucumis sativus).</title>
        <authorList>
            <person name="Jeong J.-J."/>
            <person name="Oh J.Y."/>
            <person name="Jim Y.J."/>
            <person name="Sang M.K."/>
            <person name="Kim K.D."/>
        </authorList>
    </citation>
    <scope>NUCLEOTIDE SEQUENCE [LARGE SCALE GENOMIC DNA]</scope>
    <source>
        <strain evidence="1 2">GSE09</strain>
    </source>
</reference>
<dbReference type="PANTHER" id="PTHR37326">
    <property type="entry name" value="BLL3975 PROTEIN"/>
    <property type="match status" value="1"/>
</dbReference>
<name>A0AAC9GJT6_9FLAO</name>
<dbReference type="AlphaFoldDB" id="A0AAC9GJT6"/>
<dbReference type="GeneID" id="32309773"/>
<accession>A0AAC9GJT6</accession>
<sequence length="357" mass="38761">MKHLLLLFISLLICQTAAPQKKSLKFYLEQHQGKKIDTIFRIGTSDSIKAGLPATLVCGRFKGPTFTIVSGARASEQSAVQSLLKLRREINPEKLAGSLIIIPIMNLDSFFSSCPNNGLNTDLNLDQYFPETQKSIVNGLAADFITTQIFDATDIFLDIRSAGSNEDLISYAGYYHNSELPQQALLCSRLCEISGLGTIVSRPYLQPSGQPSKQISRQAVRLGIPALSITAAKRAAGAKSEIGPAMNAVYNMLALLKMYQHKLTPQAALPKRFFNDQLLVASPAEGLFYSSAKAGSSIIKGEEIGYITDVFGRNVKIITAPADGTILKKRTGLAASTSAPLFWIGCSKSSNEKKHEK</sequence>
<dbReference type="Proteomes" id="UP000093276">
    <property type="component" value="Chromosome"/>
</dbReference>
<gene>
    <name evidence="1" type="ORF">BB050_03892</name>
</gene>
<dbReference type="KEGG" id="fjg:BB050_03892"/>
<dbReference type="InterPro" id="IPR053138">
    <property type="entry name" value="N-alpha-Ac-DABA_deacetylase"/>
</dbReference>
<dbReference type="SUPFAM" id="SSF53187">
    <property type="entry name" value="Zn-dependent exopeptidases"/>
    <property type="match status" value="1"/>
</dbReference>